<evidence type="ECO:0000256" key="1">
    <source>
        <dbReference type="SAM" id="MobiDB-lite"/>
    </source>
</evidence>
<evidence type="ECO:0000313" key="2">
    <source>
        <dbReference type="EMBL" id="AXE37871.1"/>
    </source>
</evidence>
<sequence>MRCVCHSSVMVRAEGWAVWSGRARSGSVRSTGRVRVVGVRRWVAVGLAVVMAAGAAGCGGGDAGAGASPAGSGSGASTVTPSGSPGTPTPTPSEDPLFTEAKAVYAKYLDQIIEMNKQGGGTKLPAAMKSIVSGEYEQAMLNLYTHTRKQGYHATPTSSGRVTTITRVDPGASHAISIDACMDLTSMTFVDTSGKVVDKGTLRRDNFQLDRRNGSLVISEGNSKKVATCDA</sequence>
<dbReference type="AlphaFoldDB" id="A0A344URH3"/>
<dbReference type="Proteomes" id="UP000251995">
    <property type="component" value="Chromosome"/>
</dbReference>
<feature type="compositionally biased region" description="Low complexity" evidence="1">
    <location>
        <begin position="65"/>
        <end position="86"/>
    </location>
</feature>
<gene>
    <name evidence="2" type="ORF">JS278_00680</name>
</gene>
<feature type="region of interest" description="Disordered" evidence="1">
    <location>
        <begin position="62"/>
        <end position="96"/>
    </location>
</feature>
<keyword evidence="3" id="KW-1185">Reference proteome</keyword>
<protein>
    <submittedName>
        <fullName evidence="2">Uncharacterized protein</fullName>
    </submittedName>
</protein>
<name>A0A344URH3_9ACTN</name>
<accession>A0A344URH3</accession>
<dbReference type="EMBL" id="CP025198">
    <property type="protein sequence ID" value="AXE37871.1"/>
    <property type="molecule type" value="Genomic_DNA"/>
</dbReference>
<organism evidence="2 3">
    <name type="scientific">Acidipropionibacterium virtanenii</name>
    <dbReference type="NCBI Taxonomy" id="2057246"/>
    <lineage>
        <taxon>Bacteria</taxon>
        <taxon>Bacillati</taxon>
        <taxon>Actinomycetota</taxon>
        <taxon>Actinomycetes</taxon>
        <taxon>Propionibacteriales</taxon>
        <taxon>Propionibacteriaceae</taxon>
        <taxon>Acidipropionibacterium</taxon>
    </lineage>
</organism>
<evidence type="ECO:0000313" key="3">
    <source>
        <dbReference type="Proteomes" id="UP000251995"/>
    </source>
</evidence>
<dbReference type="KEGG" id="acij:JS278_00680"/>
<proteinExistence type="predicted"/>
<reference evidence="2 3" key="1">
    <citation type="submission" date="2017-12" db="EMBL/GenBank/DDBJ databases">
        <title>The whole genome sequence of the Acidipropionibacterium virtanenii sp. nov. type strain JS278.</title>
        <authorList>
            <person name="Laine P."/>
            <person name="Deptula P."/>
            <person name="Varmanen P."/>
            <person name="Auvinen P."/>
        </authorList>
    </citation>
    <scope>NUCLEOTIDE SEQUENCE [LARGE SCALE GENOMIC DNA]</scope>
    <source>
        <strain evidence="2 3">JS278</strain>
    </source>
</reference>